<accession>A0ACB9PH63</accession>
<dbReference type="EMBL" id="CM039429">
    <property type="protein sequence ID" value="KAI4348085.1"/>
    <property type="molecule type" value="Genomic_DNA"/>
</dbReference>
<name>A0ACB9PH63_BAUVA</name>
<reference evidence="1 2" key="1">
    <citation type="journal article" date="2022" name="DNA Res.">
        <title>Chromosomal-level genome assembly of the orchid tree Bauhinia variegata (Leguminosae; Cercidoideae) supports the allotetraploid origin hypothesis of Bauhinia.</title>
        <authorList>
            <person name="Zhong Y."/>
            <person name="Chen Y."/>
            <person name="Zheng D."/>
            <person name="Pang J."/>
            <person name="Liu Y."/>
            <person name="Luo S."/>
            <person name="Meng S."/>
            <person name="Qian L."/>
            <person name="Wei D."/>
            <person name="Dai S."/>
            <person name="Zhou R."/>
        </authorList>
    </citation>
    <scope>NUCLEOTIDE SEQUENCE [LARGE SCALE GENOMIC DNA]</scope>
    <source>
        <strain evidence="1">BV-YZ2020</strain>
    </source>
</reference>
<organism evidence="1 2">
    <name type="scientific">Bauhinia variegata</name>
    <name type="common">Purple orchid tree</name>
    <name type="synonym">Phanera variegata</name>
    <dbReference type="NCBI Taxonomy" id="167791"/>
    <lineage>
        <taxon>Eukaryota</taxon>
        <taxon>Viridiplantae</taxon>
        <taxon>Streptophyta</taxon>
        <taxon>Embryophyta</taxon>
        <taxon>Tracheophyta</taxon>
        <taxon>Spermatophyta</taxon>
        <taxon>Magnoliopsida</taxon>
        <taxon>eudicotyledons</taxon>
        <taxon>Gunneridae</taxon>
        <taxon>Pentapetalae</taxon>
        <taxon>rosids</taxon>
        <taxon>fabids</taxon>
        <taxon>Fabales</taxon>
        <taxon>Fabaceae</taxon>
        <taxon>Cercidoideae</taxon>
        <taxon>Cercideae</taxon>
        <taxon>Bauhiniinae</taxon>
        <taxon>Bauhinia</taxon>
    </lineage>
</organism>
<sequence>MMILIYDDASNVMLSLSIPSASLSTAIRFHLKPLGQLAIYCSDNYTQHSTATNQSRFHPNDMDERIIKQLYGFYIFYPG</sequence>
<protein>
    <submittedName>
        <fullName evidence="1">Uncharacterized protein</fullName>
    </submittedName>
</protein>
<keyword evidence="2" id="KW-1185">Reference proteome</keyword>
<evidence type="ECO:0000313" key="1">
    <source>
        <dbReference type="EMBL" id="KAI4348085.1"/>
    </source>
</evidence>
<proteinExistence type="predicted"/>
<gene>
    <name evidence="1" type="ORF">L6164_008846</name>
</gene>
<evidence type="ECO:0000313" key="2">
    <source>
        <dbReference type="Proteomes" id="UP000828941"/>
    </source>
</evidence>
<dbReference type="Proteomes" id="UP000828941">
    <property type="component" value="Chromosome 4"/>
</dbReference>
<comment type="caution">
    <text evidence="1">The sequence shown here is derived from an EMBL/GenBank/DDBJ whole genome shotgun (WGS) entry which is preliminary data.</text>
</comment>